<accession>A0A4Y7SS36</accession>
<name>A0A4Y7SS36_COPMI</name>
<proteinExistence type="predicted"/>
<dbReference type="AlphaFoldDB" id="A0A4Y7SS36"/>
<keyword evidence="2" id="KW-0472">Membrane</keyword>
<keyword evidence="2" id="KW-0812">Transmembrane</keyword>
<organism evidence="3 4">
    <name type="scientific">Coprinellus micaceus</name>
    <name type="common">Glistening ink-cap mushroom</name>
    <name type="synonym">Coprinus micaceus</name>
    <dbReference type="NCBI Taxonomy" id="71717"/>
    <lineage>
        <taxon>Eukaryota</taxon>
        <taxon>Fungi</taxon>
        <taxon>Dikarya</taxon>
        <taxon>Basidiomycota</taxon>
        <taxon>Agaricomycotina</taxon>
        <taxon>Agaricomycetes</taxon>
        <taxon>Agaricomycetidae</taxon>
        <taxon>Agaricales</taxon>
        <taxon>Agaricineae</taxon>
        <taxon>Psathyrellaceae</taxon>
        <taxon>Coprinellus</taxon>
    </lineage>
</organism>
<feature type="transmembrane region" description="Helical" evidence="2">
    <location>
        <begin position="180"/>
        <end position="201"/>
    </location>
</feature>
<protein>
    <submittedName>
        <fullName evidence="3">Uncharacterized protein</fullName>
    </submittedName>
</protein>
<reference evidence="3 4" key="1">
    <citation type="journal article" date="2019" name="Nat. Ecol. Evol.">
        <title>Megaphylogeny resolves global patterns of mushroom evolution.</title>
        <authorList>
            <person name="Varga T."/>
            <person name="Krizsan K."/>
            <person name="Foldi C."/>
            <person name="Dima B."/>
            <person name="Sanchez-Garcia M."/>
            <person name="Sanchez-Ramirez S."/>
            <person name="Szollosi G.J."/>
            <person name="Szarkandi J.G."/>
            <person name="Papp V."/>
            <person name="Albert L."/>
            <person name="Andreopoulos W."/>
            <person name="Angelini C."/>
            <person name="Antonin V."/>
            <person name="Barry K.W."/>
            <person name="Bougher N.L."/>
            <person name="Buchanan P."/>
            <person name="Buyck B."/>
            <person name="Bense V."/>
            <person name="Catcheside P."/>
            <person name="Chovatia M."/>
            <person name="Cooper J."/>
            <person name="Damon W."/>
            <person name="Desjardin D."/>
            <person name="Finy P."/>
            <person name="Geml J."/>
            <person name="Haridas S."/>
            <person name="Hughes K."/>
            <person name="Justo A."/>
            <person name="Karasinski D."/>
            <person name="Kautmanova I."/>
            <person name="Kiss B."/>
            <person name="Kocsube S."/>
            <person name="Kotiranta H."/>
            <person name="LaButti K.M."/>
            <person name="Lechner B.E."/>
            <person name="Liimatainen K."/>
            <person name="Lipzen A."/>
            <person name="Lukacs Z."/>
            <person name="Mihaltcheva S."/>
            <person name="Morgado L.N."/>
            <person name="Niskanen T."/>
            <person name="Noordeloos M.E."/>
            <person name="Ohm R.A."/>
            <person name="Ortiz-Santana B."/>
            <person name="Ovrebo C."/>
            <person name="Racz N."/>
            <person name="Riley R."/>
            <person name="Savchenko A."/>
            <person name="Shiryaev A."/>
            <person name="Soop K."/>
            <person name="Spirin V."/>
            <person name="Szebenyi C."/>
            <person name="Tomsovsky M."/>
            <person name="Tulloss R.E."/>
            <person name="Uehling J."/>
            <person name="Grigoriev I.V."/>
            <person name="Vagvolgyi C."/>
            <person name="Papp T."/>
            <person name="Martin F.M."/>
            <person name="Miettinen O."/>
            <person name="Hibbett D.S."/>
            <person name="Nagy L.G."/>
        </authorList>
    </citation>
    <scope>NUCLEOTIDE SEQUENCE [LARGE SCALE GENOMIC DNA]</scope>
    <source>
        <strain evidence="3 4">FP101781</strain>
    </source>
</reference>
<feature type="transmembrane region" description="Helical" evidence="2">
    <location>
        <begin position="38"/>
        <end position="56"/>
    </location>
</feature>
<keyword evidence="2" id="KW-1133">Transmembrane helix</keyword>
<feature type="compositionally biased region" description="Basic residues" evidence="1">
    <location>
        <begin position="207"/>
        <end position="216"/>
    </location>
</feature>
<evidence type="ECO:0000313" key="4">
    <source>
        <dbReference type="Proteomes" id="UP000298030"/>
    </source>
</evidence>
<gene>
    <name evidence="3" type="ORF">FA13DRAFT_1797294</name>
</gene>
<dbReference type="Proteomes" id="UP000298030">
    <property type="component" value="Unassembled WGS sequence"/>
</dbReference>
<evidence type="ECO:0000256" key="2">
    <source>
        <dbReference type="SAM" id="Phobius"/>
    </source>
</evidence>
<feature type="region of interest" description="Disordered" evidence="1">
    <location>
        <begin position="207"/>
        <end position="252"/>
    </location>
</feature>
<evidence type="ECO:0000313" key="3">
    <source>
        <dbReference type="EMBL" id="TEB24434.1"/>
    </source>
</evidence>
<keyword evidence="4" id="KW-1185">Reference proteome</keyword>
<sequence>MNRPNGLSQDPAQPGWTNLMYELPPVVRSIRDSFQMTFQSAAVVSGLLAGVASQLYGFFKSPDSYSEATGQTSKDAIVALCYLAMFLNIGATLSGFMIIDALGEVQYRAATRPMGQDHDDVSNGDTRSSEKEIPQLLESYSRGWNVNMLVQHWFFSFCGGILSLLILIVLYVAIEERVALRVLAAILLFYALLPALSWFWPSFRRSPSLRRSHSRSRGNTSKPVAHPQNPASTNGLEDANNMAPLPTSLLPA</sequence>
<dbReference type="OrthoDB" id="3225366at2759"/>
<feature type="transmembrane region" description="Helical" evidence="2">
    <location>
        <begin position="76"/>
        <end position="99"/>
    </location>
</feature>
<feature type="transmembrane region" description="Helical" evidence="2">
    <location>
        <begin position="152"/>
        <end position="174"/>
    </location>
</feature>
<comment type="caution">
    <text evidence="3">The sequence shown here is derived from an EMBL/GenBank/DDBJ whole genome shotgun (WGS) entry which is preliminary data.</text>
</comment>
<evidence type="ECO:0000256" key="1">
    <source>
        <dbReference type="SAM" id="MobiDB-lite"/>
    </source>
</evidence>
<dbReference type="EMBL" id="QPFP01000067">
    <property type="protein sequence ID" value="TEB24434.1"/>
    <property type="molecule type" value="Genomic_DNA"/>
</dbReference>